<dbReference type="Pfam" id="PF18385">
    <property type="entry name" value="Tiam_CC_Ex"/>
    <property type="match status" value="1"/>
</dbReference>
<dbReference type="AlphaFoldDB" id="A0A1Y3B3G3"/>
<dbReference type="Gene3D" id="2.30.29.30">
    <property type="entry name" value="Pleckstrin-homology domain (PH domain)/Phosphotyrosine-binding domain (PTB)"/>
    <property type="match status" value="1"/>
</dbReference>
<feature type="region of interest" description="Disordered" evidence="1">
    <location>
        <begin position="1"/>
        <end position="20"/>
    </location>
</feature>
<feature type="compositionally biased region" description="Polar residues" evidence="1">
    <location>
        <begin position="1"/>
        <end position="13"/>
    </location>
</feature>
<dbReference type="GO" id="GO:0007264">
    <property type="term" value="P:small GTPase-mediated signal transduction"/>
    <property type="evidence" value="ECO:0007669"/>
    <property type="project" value="InterPro"/>
</dbReference>
<dbReference type="Gene3D" id="6.10.140.680">
    <property type="match status" value="1"/>
</dbReference>
<evidence type="ECO:0000256" key="1">
    <source>
        <dbReference type="SAM" id="MobiDB-lite"/>
    </source>
</evidence>
<dbReference type="InterPro" id="IPR001849">
    <property type="entry name" value="PH_domain"/>
</dbReference>
<accession>A0A1Y3B3G3</accession>
<dbReference type="SUPFAM" id="SSF50729">
    <property type="entry name" value="PH domain-like"/>
    <property type="match status" value="1"/>
</dbReference>
<sequence>MINPTQNIEQPKSVQPVPEHPRRDNVFCLSTSFGDAYLFDATSLPERDQWLQVIHTACAAQIARNSGRCTISHYLVEQYQRIEQIVEQDYQQRQEAEILLTCCTDDKQKQQLMNHVFMLEEKIERNRIEIFRLKSYFAALTNDEGPNPKTLLSQASRRTKAQLNRIGVFTVSSLHGIK</sequence>
<dbReference type="PROSITE" id="PS50003">
    <property type="entry name" value="PH_DOMAIN"/>
    <property type="match status" value="1"/>
</dbReference>
<dbReference type="InterPro" id="IPR011993">
    <property type="entry name" value="PH-like_dom_sf"/>
</dbReference>
<reference evidence="3 4" key="1">
    <citation type="submission" date="2017-03" db="EMBL/GenBank/DDBJ databases">
        <title>Genome Survey of Euroglyphus maynei.</title>
        <authorList>
            <person name="Arlian L.G."/>
            <person name="Morgan M.S."/>
            <person name="Rider S.D."/>
        </authorList>
    </citation>
    <scope>NUCLEOTIDE SEQUENCE [LARGE SCALE GENOMIC DNA]</scope>
    <source>
        <strain evidence="3">Arlian Lab</strain>
        <tissue evidence="3">Whole body</tissue>
    </source>
</reference>
<keyword evidence="4" id="KW-1185">Reference proteome</keyword>
<protein>
    <recommendedName>
        <fullName evidence="2">PH domain-containing protein</fullName>
    </recommendedName>
</protein>
<dbReference type="PANTHER" id="PTHR46001">
    <property type="entry name" value="TIAM (MAMMALIAN TUMOR INVASION AND METASTASIS FACTOR) HOMOLOG"/>
    <property type="match status" value="1"/>
</dbReference>
<comment type="caution">
    <text evidence="3">The sequence shown here is derived from an EMBL/GenBank/DDBJ whole genome shotgun (WGS) entry which is preliminary data.</text>
</comment>
<proteinExistence type="predicted"/>
<evidence type="ECO:0000259" key="2">
    <source>
        <dbReference type="PROSITE" id="PS50003"/>
    </source>
</evidence>
<dbReference type="InterPro" id="IPR040655">
    <property type="entry name" value="TIAM1_CC-Ex"/>
</dbReference>
<dbReference type="PANTHER" id="PTHR46001:SF3">
    <property type="entry name" value="PROTEIN STILL LIFE, ISOFORM SIF TYPE 1"/>
    <property type="match status" value="1"/>
</dbReference>
<feature type="non-terminal residue" evidence="3">
    <location>
        <position position="178"/>
    </location>
</feature>
<feature type="domain" description="PH" evidence="2">
    <location>
        <begin position="1"/>
        <end position="59"/>
    </location>
</feature>
<organism evidence="3 4">
    <name type="scientific">Euroglyphus maynei</name>
    <name type="common">Mayne's house dust mite</name>
    <dbReference type="NCBI Taxonomy" id="6958"/>
    <lineage>
        <taxon>Eukaryota</taxon>
        <taxon>Metazoa</taxon>
        <taxon>Ecdysozoa</taxon>
        <taxon>Arthropoda</taxon>
        <taxon>Chelicerata</taxon>
        <taxon>Arachnida</taxon>
        <taxon>Acari</taxon>
        <taxon>Acariformes</taxon>
        <taxon>Sarcoptiformes</taxon>
        <taxon>Astigmata</taxon>
        <taxon>Psoroptidia</taxon>
        <taxon>Analgoidea</taxon>
        <taxon>Pyroglyphidae</taxon>
        <taxon>Pyroglyphinae</taxon>
        <taxon>Euroglyphus</taxon>
    </lineage>
</organism>
<dbReference type="GO" id="GO:0005085">
    <property type="term" value="F:guanyl-nucleotide exchange factor activity"/>
    <property type="evidence" value="ECO:0007669"/>
    <property type="project" value="InterPro"/>
</dbReference>
<dbReference type="OrthoDB" id="8059989at2759"/>
<dbReference type="EMBL" id="MUJZ01042492">
    <property type="protein sequence ID" value="OTF75329.1"/>
    <property type="molecule type" value="Genomic_DNA"/>
</dbReference>
<dbReference type="InterPro" id="IPR043537">
    <property type="entry name" value="Tiam1/Tiam2/Sif"/>
</dbReference>
<name>A0A1Y3B3G3_EURMA</name>
<dbReference type="Proteomes" id="UP000194236">
    <property type="component" value="Unassembled WGS sequence"/>
</dbReference>
<evidence type="ECO:0000313" key="4">
    <source>
        <dbReference type="Proteomes" id="UP000194236"/>
    </source>
</evidence>
<gene>
    <name evidence="3" type="ORF">BLA29_008465</name>
</gene>
<evidence type="ECO:0000313" key="3">
    <source>
        <dbReference type="EMBL" id="OTF75329.1"/>
    </source>
</evidence>